<accession>A0A6J4UZG0</accession>
<dbReference type="EMBL" id="CADCWG010000190">
    <property type="protein sequence ID" value="CAA9564112.1"/>
    <property type="molecule type" value="Genomic_DNA"/>
</dbReference>
<reference evidence="2" key="1">
    <citation type="submission" date="2020-02" db="EMBL/GenBank/DDBJ databases">
        <authorList>
            <person name="Meier V. D."/>
        </authorList>
    </citation>
    <scope>NUCLEOTIDE SEQUENCE</scope>
    <source>
        <strain evidence="2">AVDCRST_MAG49</strain>
    </source>
</reference>
<feature type="non-terminal residue" evidence="2">
    <location>
        <position position="1"/>
    </location>
</feature>
<name>A0A6J4UZG0_9BACT</name>
<organism evidence="2">
    <name type="scientific">uncultured Thermomicrobiales bacterium</name>
    <dbReference type="NCBI Taxonomy" id="1645740"/>
    <lineage>
        <taxon>Bacteria</taxon>
        <taxon>Pseudomonadati</taxon>
        <taxon>Thermomicrobiota</taxon>
        <taxon>Thermomicrobia</taxon>
        <taxon>Thermomicrobiales</taxon>
        <taxon>environmental samples</taxon>
    </lineage>
</organism>
<feature type="non-terminal residue" evidence="2">
    <location>
        <position position="36"/>
    </location>
</feature>
<feature type="compositionally biased region" description="Low complexity" evidence="1">
    <location>
        <begin position="16"/>
        <end position="25"/>
    </location>
</feature>
<proteinExistence type="predicted"/>
<sequence>RSGPATRGTSGRPGARRGWPSGTWRPRGRRGGPRGV</sequence>
<evidence type="ECO:0000256" key="1">
    <source>
        <dbReference type="SAM" id="MobiDB-lite"/>
    </source>
</evidence>
<feature type="region of interest" description="Disordered" evidence="1">
    <location>
        <begin position="1"/>
        <end position="36"/>
    </location>
</feature>
<feature type="compositionally biased region" description="Basic residues" evidence="1">
    <location>
        <begin position="26"/>
        <end position="36"/>
    </location>
</feature>
<dbReference type="AlphaFoldDB" id="A0A6J4UZG0"/>
<protein>
    <submittedName>
        <fullName evidence="2">Uncharacterized protein</fullName>
    </submittedName>
</protein>
<gene>
    <name evidence="2" type="ORF">AVDCRST_MAG49-2752</name>
</gene>
<evidence type="ECO:0000313" key="2">
    <source>
        <dbReference type="EMBL" id="CAA9564112.1"/>
    </source>
</evidence>